<dbReference type="RefSeq" id="XP_017301428.1">
    <property type="nucleotide sequence ID" value="XM_017445939.1"/>
</dbReference>
<dbReference type="GeneID" id="108253744"/>
<protein>
    <submittedName>
        <fullName evidence="4">Uncharacterized protein LOC108252941</fullName>
    </submittedName>
    <submittedName>
        <fullName evidence="5">Uncharacterized protein LOC108253743</fullName>
    </submittedName>
    <submittedName>
        <fullName evidence="6">Uncharacterized protein LOC108253744</fullName>
    </submittedName>
    <submittedName>
        <fullName evidence="7">Uncharacterized protein LOC108253923</fullName>
    </submittedName>
</protein>
<evidence type="ECO:0000313" key="6">
    <source>
        <dbReference type="RefSeq" id="XP_017303782.1"/>
    </source>
</evidence>
<sequence>MSDDRKKSDGDSQVGKEPCSYKKYSNEDIMGVMKKAMEKLTNVEKKLEKALAENRKLREEAESRDKEVIALTKRIDTLEQRSRINNLEIANFPATTNENPVEIVKAIAGKVGVEISDKDIQAVHRVPKFNKNAPKNIVVQFCSRWTKNIILDACARYRKNNNGKIMAQDVNRSLRDQPIFISEHLTPKNKQLLRKTKEKARLVNWKYIWTRDGNIYTRKDQNSQTRVQIREESDLANVQ</sequence>
<dbReference type="Proteomes" id="UP000079169">
    <property type="component" value="Unplaced"/>
</dbReference>
<dbReference type="InterPro" id="IPR057251">
    <property type="entry name" value="FP_C"/>
</dbReference>
<evidence type="ECO:0000313" key="3">
    <source>
        <dbReference type="Proteomes" id="UP000079169"/>
    </source>
</evidence>
<name>A0A1S4ENY8_DIACI</name>
<gene>
    <name evidence="6" type="primary">LOC108253744</name>
    <name evidence="4" type="synonym">LOC108252941</name>
    <name evidence="5" type="synonym">LOC108253743</name>
    <name evidence="7" type="synonym">LOC108253923</name>
</gene>
<dbReference type="AlphaFoldDB" id="A0A1S4ENY8"/>
<proteinExistence type="predicted"/>
<dbReference type="KEGG" id="dci:108252941"/>
<evidence type="ECO:0000313" key="4">
    <source>
        <dbReference type="RefSeq" id="XP_017301428.1"/>
    </source>
</evidence>
<keyword evidence="1" id="KW-0175">Coiled coil</keyword>
<feature type="domain" description="FP protein C-terminal" evidence="2">
    <location>
        <begin position="186"/>
        <end position="237"/>
    </location>
</feature>
<evidence type="ECO:0000313" key="7">
    <source>
        <dbReference type="RefSeq" id="XP_017304239.1"/>
    </source>
</evidence>
<keyword evidence="3" id="KW-1185">Reference proteome</keyword>
<dbReference type="RefSeq" id="XP_017303781.1">
    <property type="nucleotide sequence ID" value="XM_017448292.1"/>
</dbReference>
<dbReference type="Pfam" id="PF25298">
    <property type="entry name" value="Baculo_FP_2nd"/>
    <property type="match status" value="1"/>
</dbReference>
<dbReference type="GeneID" id="108253743"/>
<feature type="coiled-coil region" evidence="1">
    <location>
        <begin position="33"/>
        <end position="67"/>
    </location>
</feature>
<dbReference type="GeneID" id="108253923"/>
<dbReference type="RefSeq" id="XP_017303782.1">
    <property type="nucleotide sequence ID" value="XM_017448293.1"/>
</dbReference>
<evidence type="ECO:0000313" key="5">
    <source>
        <dbReference type="RefSeq" id="XP_017303781.1"/>
    </source>
</evidence>
<dbReference type="PaxDb" id="121845-A0A1S4ENY8"/>
<dbReference type="KEGG" id="dci:108253743"/>
<evidence type="ECO:0000259" key="2">
    <source>
        <dbReference type="Pfam" id="PF25298"/>
    </source>
</evidence>
<dbReference type="OMA" id="MHAVRIQ"/>
<accession>A0A1S4ENY8</accession>
<dbReference type="Gene3D" id="3.30.70.1820">
    <property type="entry name" value="L1 transposable element, RRM domain"/>
    <property type="match status" value="1"/>
</dbReference>
<dbReference type="RefSeq" id="XP_017304239.1">
    <property type="nucleotide sequence ID" value="XM_017448750.1"/>
</dbReference>
<dbReference type="KEGG" id="dci:108253923"/>
<reference evidence="4 5" key="1">
    <citation type="submission" date="2025-04" db="UniProtKB">
        <authorList>
            <consortium name="RefSeq"/>
        </authorList>
    </citation>
    <scope>IDENTIFICATION</scope>
</reference>
<dbReference type="GeneID" id="108252941"/>
<dbReference type="STRING" id="121845.A0A1S4ENY8"/>
<dbReference type="OrthoDB" id="6613821at2759"/>
<organism evidence="3 6">
    <name type="scientific">Diaphorina citri</name>
    <name type="common">Asian citrus psyllid</name>
    <dbReference type="NCBI Taxonomy" id="121845"/>
    <lineage>
        <taxon>Eukaryota</taxon>
        <taxon>Metazoa</taxon>
        <taxon>Ecdysozoa</taxon>
        <taxon>Arthropoda</taxon>
        <taxon>Hexapoda</taxon>
        <taxon>Insecta</taxon>
        <taxon>Pterygota</taxon>
        <taxon>Neoptera</taxon>
        <taxon>Paraneoptera</taxon>
        <taxon>Hemiptera</taxon>
        <taxon>Sternorrhyncha</taxon>
        <taxon>Psylloidea</taxon>
        <taxon>Psyllidae</taxon>
        <taxon>Diaphorininae</taxon>
        <taxon>Diaphorina</taxon>
    </lineage>
</organism>
<evidence type="ECO:0000256" key="1">
    <source>
        <dbReference type="SAM" id="Coils"/>
    </source>
</evidence>
<dbReference type="KEGG" id="dci:108253744"/>